<organism evidence="2 3">
    <name type="scientific">Branchiostoma lanceolatum</name>
    <name type="common">Common lancelet</name>
    <name type="synonym">Amphioxus lanceolatum</name>
    <dbReference type="NCBI Taxonomy" id="7740"/>
    <lineage>
        <taxon>Eukaryota</taxon>
        <taxon>Metazoa</taxon>
        <taxon>Chordata</taxon>
        <taxon>Cephalochordata</taxon>
        <taxon>Leptocardii</taxon>
        <taxon>Amphioxiformes</taxon>
        <taxon>Branchiostomatidae</taxon>
        <taxon>Branchiostoma</taxon>
    </lineage>
</organism>
<evidence type="ECO:0000256" key="1">
    <source>
        <dbReference type="SAM" id="SignalP"/>
    </source>
</evidence>
<protein>
    <submittedName>
        <fullName evidence="2">Hypp394 protein</fullName>
    </submittedName>
</protein>
<keyword evidence="1" id="KW-0732">Signal</keyword>
<dbReference type="Proteomes" id="UP000838412">
    <property type="component" value="Chromosome 1"/>
</dbReference>
<evidence type="ECO:0000313" key="3">
    <source>
        <dbReference type="Proteomes" id="UP000838412"/>
    </source>
</evidence>
<dbReference type="AlphaFoldDB" id="A0A8J9YKP1"/>
<keyword evidence="3" id="KW-1185">Reference proteome</keyword>
<feature type="chain" id="PRO_5035461595" evidence="1">
    <location>
        <begin position="18"/>
        <end position="95"/>
    </location>
</feature>
<accession>A0A8J9YKP1</accession>
<dbReference type="EMBL" id="OV696686">
    <property type="protein sequence ID" value="CAH1231680.1"/>
    <property type="molecule type" value="Genomic_DNA"/>
</dbReference>
<reference evidence="2" key="1">
    <citation type="submission" date="2022-01" db="EMBL/GenBank/DDBJ databases">
        <authorList>
            <person name="Braso-Vives M."/>
        </authorList>
    </citation>
    <scope>NUCLEOTIDE SEQUENCE</scope>
</reference>
<dbReference type="OrthoDB" id="10481447at2759"/>
<proteinExistence type="predicted"/>
<evidence type="ECO:0000313" key="2">
    <source>
        <dbReference type="EMBL" id="CAH1231680.1"/>
    </source>
</evidence>
<sequence>MLVALFLLVGLGTVANGIPIYLQDRPEDVFALPPEISSDDSVPHKVYIRDQPATAATRTACIMPGRICKQYPILCERLGLFSQRGCAPTFGRFVG</sequence>
<feature type="signal peptide" evidence="1">
    <location>
        <begin position="1"/>
        <end position="17"/>
    </location>
</feature>
<gene>
    <name evidence="2" type="primary">Hypp394</name>
    <name evidence="2" type="ORF">BLAG_LOCUS1309</name>
</gene>
<name>A0A8J9YKP1_BRALA</name>